<feature type="domain" description="Large ribosomal subunit protein uL2 C-terminal" evidence="7">
    <location>
        <begin position="124"/>
        <end position="253"/>
    </location>
</feature>
<name>A0A916LKX2_KRYT1</name>
<dbReference type="InterPro" id="IPR022666">
    <property type="entry name" value="Ribosomal_uL2_RNA-bd_dom"/>
</dbReference>
<dbReference type="FunFam" id="2.30.30.30:FF:000001">
    <property type="entry name" value="50S ribosomal protein L2"/>
    <property type="match status" value="1"/>
</dbReference>
<keyword evidence="3 5" id="KW-0687">Ribonucleoprotein</keyword>
<comment type="subunit">
    <text evidence="5">Part of the 50S ribosomal subunit. Forms a bridge to the 30S subunit in the 70S ribosome.</text>
</comment>
<dbReference type="AlphaFoldDB" id="A0A916LKX2"/>
<evidence type="ECO:0000259" key="8">
    <source>
        <dbReference type="SMART" id="SM01383"/>
    </source>
</evidence>
<evidence type="ECO:0000313" key="10">
    <source>
        <dbReference type="Proteomes" id="UP000243105"/>
    </source>
</evidence>
<dbReference type="NCBIfam" id="TIGR01171">
    <property type="entry name" value="rplB_bact"/>
    <property type="match status" value="1"/>
</dbReference>
<evidence type="ECO:0000256" key="5">
    <source>
        <dbReference type="HAMAP-Rule" id="MF_01320"/>
    </source>
</evidence>
<evidence type="ECO:0000256" key="1">
    <source>
        <dbReference type="ARBA" id="ARBA00005636"/>
    </source>
</evidence>
<keyword evidence="5" id="KW-0699">rRNA-binding</keyword>
<dbReference type="PANTHER" id="PTHR13691">
    <property type="entry name" value="RIBOSOMAL PROTEIN L2"/>
    <property type="match status" value="1"/>
</dbReference>
<comment type="caution">
    <text evidence="9">The sequence shown here is derived from an EMBL/GenBank/DDBJ whole genome shotgun (WGS) entry which is preliminary data.</text>
</comment>
<evidence type="ECO:0000313" key="9">
    <source>
        <dbReference type="EMBL" id="CUT05929.1"/>
    </source>
</evidence>
<dbReference type="InterPro" id="IPR022669">
    <property type="entry name" value="Ribosomal_uL2_C"/>
</dbReference>
<dbReference type="SMART" id="SM01382">
    <property type="entry name" value="Ribosomal_L2_C"/>
    <property type="match status" value="1"/>
</dbReference>
<feature type="compositionally biased region" description="Basic residues" evidence="6">
    <location>
        <begin position="271"/>
        <end position="280"/>
    </location>
</feature>
<dbReference type="RefSeq" id="WP_072264283.1">
    <property type="nucleotide sequence ID" value="NZ_CZVV01000198.1"/>
</dbReference>
<dbReference type="Gene3D" id="4.10.950.10">
    <property type="entry name" value="Ribosomal protein L2, domain 3"/>
    <property type="match status" value="1"/>
</dbReference>
<dbReference type="Pfam" id="PF03947">
    <property type="entry name" value="Ribosomal_L2_C"/>
    <property type="match status" value="1"/>
</dbReference>
<dbReference type="InterPro" id="IPR008991">
    <property type="entry name" value="Translation_prot_SH3-like_sf"/>
</dbReference>
<feature type="compositionally biased region" description="Basic residues" evidence="6">
    <location>
        <begin position="254"/>
        <end position="263"/>
    </location>
</feature>
<dbReference type="GO" id="GO:0002181">
    <property type="term" value="P:cytoplasmic translation"/>
    <property type="evidence" value="ECO:0007669"/>
    <property type="project" value="TreeGrafter"/>
</dbReference>
<dbReference type="PANTHER" id="PTHR13691:SF5">
    <property type="entry name" value="LARGE RIBOSOMAL SUBUNIT PROTEIN UL2M"/>
    <property type="match status" value="1"/>
</dbReference>
<evidence type="ECO:0000256" key="4">
    <source>
        <dbReference type="ARBA" id="ARBA00035242"/>
    </source>
</evidence>
<dbReference type="InterPro" id="IPR022671">
    <property type="entry name" value="Ribosomal_uL2_CS"/>
</dbReference>
<dbReference type="PIRSF" id="PIRSF002158">
    <property type="entry name" value="Ribosomal_L2"/>
    <property type="match status" value="1"/>
</dbReference>
<organism evidence="9 10">
    <name type="scientific">Kryptobacter tengchongensis</name>
    <dbReference type="NCBI Taxonomy" id="1643429"/>
    <lineage>
        <taxon>Bacteria</taxon>
        <taxon>Pseudomonadati</taxon>
        <taxon>Candidatus Kryptoniota</taxon>
        <taxon>Candidatus Kryptobacter</taxon>
    </lineage>
</organism>
<dbReference type="EMBL" id="CZVV01000198">
    <property type="protein sequence ID" value="CUT05929.1"/>
    <property type="molecule type" value="Genomic_DNA"/>
</dbReference>
<dbReference type="SUPFAM" id="SSF50249">
    <property type="entry name" value="Nucleic acid-binding proteins"/>
    <property type="match status" value="1"/>
</dbReference>
<protein>
    <recommendedName>
        <fullName evidence="4 5">Large ribosomal subunit protein uL2</fullName>
    </recommendedName>
</protein>
<dbReference type="GO" id="GO:0016740">
    <property type="term" value="F:transferase activity"/>
    <property type="evidence" value="ECO:0007669"/>
    <property type="project" value="InterPro"/>
</dbReference>
<dbReference type="SUPFAM" id="SSF50104">
    <property type="entry name" value="Translation proteins SH3-like domain"/>
    <property type="match status" value="1"/>
</dbReference>
<dbReference type="InterPro" id="IPR012340">
    <property type="entry name" value="NA-bd_OB-fold"/>
</dbReference>
<comment type="function">
    <text evidence="5">One of the primary rRNA binding proteins. Required for association of the 30S and 50S subunits to form the 70S ribosome, for tRNA binding and peptide bond formation. It has been suggested to have peptidyltransferase activity; this is somewhat controversial. Makes several contacts with the 16S rRNA in the 70S ribosome.</text>
</comment>
<dbReference type="InterPro" id="IPR005880">
    <property type="entry name" value="Ribosomal_uL2_bac/org-type"/>
</dbReference>
<dbReference type="InterPro" id="IPR002171">
    <property type="entry name" value="Ribosomal_uL2"/>
</dbReference>
<gene>
    <name evidence="5" type="primary">rplB</name>
    <name evidence="9" type="ORF">JGI25_01683</name>
</gene>
<evidence type="ECO:0000256" key="6">
    <source>
        <dbReference type="SAM" id="MobiDB-lite"/>
    </source>
</evidence>
<dbReference type="PROSITE" id="PS00467">
    <property type="entry name" value="RIBOSOMAL_L2"/>
    <property type="match status" value="1"/>
</dbReference>
<proteinExistence type="inferred from homology"/>
<dbReference type="Proteomes" id="UP000243105">
    <property type="component" value="Unassembled WGS sequence"/>
</dbReference>
<dbReference type="FunFam" id="2.40.50.140:FF:000003">
    <property type="entry name" value="50S ribosomal protein L2"/>
    <property type="match status" value="1"/>
</dbReference>
<sequence>MPVKTFKPVTPGRRFYTVSDFSDITKTEPEKSLVVPLKKHAGRNNQGRITVRHRGGGHKRMYRIIDFKRDKIGIPAKVASIEYDPNRSARIALLHYVDGEKRYIIAPDGLKVGDMVMSGPDAEIKIGNALPLRNIPVGEFVHNIELRPGKGGQIARSAGTYAQVMAKEGNYALLRLPSGELRKIHLNCYATIGIVSNLDHENITIGKAGRARWLGRRPYVRGVAMNPVDHPHGGGEGKAPQGNPHPVSPWGWHTKGKKTRKKNKPSDKYIVARRKKKIKS</sequence>
<dbReference type="GO" id="GO:0015934">
    <property type="term" value="C:large ribosomal subunit"/>
    <property type="evidence" value="ECO:0007669"/>
    <property type="project" value="InterPro"/>
</dbReference>
<feature type="region of interest" description="Disordered" evidence="6">
    <location>
        <begin position="226"/>
        <end position="280"/>
    </location>
</feature>
<dbReference type="Pfam" id="PF00181">
    <property type="entry name" value="Ribosomal_L2_N"/>
    <property type="match status" value="1"/>
</dbReference>
<dbReference type="HAMAP" id="MF_01320_B">
    <property type="entry name" value="Ribosomal_uL2_B"/>
    <property type="match status" value="1"/>
</dbReference>
<keyword evidence="2 5" id="KW-0689">Ribosomal protein</keyword>
<evidence type="ECO:0000256" key="3">
    <source>
        <dbReference type="ARBA" id="ARBA00023274"/>
    </source>
</evidence>
<reference evidence="9 10" key="1">
    <citation type="submission" date="2015-11" db="EMBL/GenBank/DDBJ databases">
        <authorList>
            <person name="Varghese N."/>
        </authorList>
    </citation>
    <scope>NUCLEOTIDE SEQUENCE [LARGE SCALE GENOMIC DNA]</scope>
    <source>
        <strain evidence="9 10">JGI-25</strain>
    </source>
</reference>
<feature type="domain" description="Large ribosomal subunit protein uL2 RNA-binding" evidence="8">
    <location>
        <begin position="42"/>
        <end position="118"/>
    </location>
</feature>
<dbReference type="Gene3D" id="2.40.50.140">
    <property type="entry name" value="Nucleic acid-binding proteins"/>
    <property type="match status" value="1"/>
</dbReference>
<dbReference type="InterPro" id="IPR014722">
    <property type="entry name" value="Rib_uL2_dom2"/>
</dbReference>
<dbReference type="Gene3D" id="2.30.30.30">
    <property type="match status" value="1"/>
</dbReference>
<dbReference type="FunFam" id="4.10.950.10:FF:000001">
    <property type="entry name" value="50S ribosomal protein L2"/>
    <property type="match status" value="1"/>
</dbReference>
<dbReference type="InterPro" id="IPR014726">
    <property type="entry name" value="Ribosomal_uL2_dom3"/>
</dbReference>
<keyword evidence="5" id="KW-0694">RNA-binding</keyword>
<accession>A0A916LKX2</accession>
<dbReference type="GO" id="GO:0003735">
    <property type="term" value="F:structural constituent of ribosome"/>
    <property type="evidence" value="ECO:0007669"/>
    <property type="project" value="InterPro"/>
</dbReference>
<dbReference type="GO" id="GO:0019843">
    <property type="term" value="F:rRNA binding"/>
    <property type="evidence" value="ECO:0007669"/>
    <property type="project" value="UniProtKB-UniRule"/>
</dbReference>
<dbReference type="SMART" id="SM01383">
    <property type="entry name" value="Ribosomal_L2"/>
    <property type="match status" value="1"/>
</dbReference>
<evidence type="ECO:0000259" key="7">
    <source>
        <dbReference type="SMART" id="SM01382"/>
    </source>
</evidence>
<evidence type="ECO:0000256" key="2">
    <source>
        <dbReference type="ARBA" id="ARBA00022980"/>
    </source>
</evidence>
<comment type="similarity">
    <text evidence="1 5">Belongs to the universal ribosomal protein uL2 family.</text>
</comment>